<proteinExistence type="predicted"/>
<gene>
    <name evidence="3" type="ORF">SMC6_05625</name>
</gene>
<evidence type="ECO:0000259" key="2">
    <source>
        <dbReference type="Pfam" id="PF04389"/>
    </source>
</evidence>
<evidence type="ECO:0000256" key="1">
    <source>
        <dbReference type="SAM" id="MobiDB-lite"/>
    </source>
</evidence>
<dbReference type="AlphaFoldDB" id="A0A398CYS9"/>
<dbReference type="SUPFAM" id="SSF53187">
    <property type="entry name" value="Zn-dependent exopeptidases"/>
    <property type="match status" value="1"/>
</dbReference>
<reference evidence="3 4" key="1">
    <citation type="submission" date="2018-09" db="EMBL/GenBank/DDBJ databases">
        <title>Discovery and Ecogenomic Context for Candidatus Cryosericales, a Global Caldiserica Order Active in Thawing Permafrost.</title>
        <authorList>
            <person name="Martinez M.A."/>
            <person name="Woodcroft B.J."/>
            <person name="Ignacio Espinoza J.C."/>
            <person name="Zayed A."/>
            <person name="Singleton C.M."/>
            <person name="Boyd J."/>
            <person name="Li Y.-F."/>
            <person name="Purvine S."/>
            <person name="Maughan H."/>
            <person name="Hodgkins S.B."/>
            <person name="Anderson D."/>
            <person name="Sederholm M."/>
            <person name="Temperton B."/>
            <person name="Saleska S.R."/>
            <person name="Tyson G.W."/>
            <person name="Rich V.I."/>
        </authorList>
    </citation>
    <scope>NUCLEOTIDE SEQUENCE [LARGE SCALE GENOMIC DNA]</scope>
    <source>
        <strain evidence="3 4">SMC6</strain>
    </source>
</reference>
<dbReference type="Gene3D" id="3.40.630.10">
    <property type="entry name" value="Zn peptidases"/>
    <property type="match status" value="1"/>
</dbReference>
<keyword evidence="4" id="KW-1185">Reference proteome</keyword>
<feature type="region of interest" description="Disordered" evidence="1">
    <location>
        <begin position="1"/>
        <end position="66"/>
    </location>
</feature>
<protein>
    <submittedName>
        <fullName evidence="3">DUF4910 domain-containing protein</fullName>
    </submittedName>
</protein>
<accession>A0A398CYS9</accession>
<sequence length="642" mass="70823">MPVRVRQAEPAQHPPAPPVHQRPRRQGVPQGRLPGIRLLPRVRRPRPRAPRHGLHGPARARTAQSSNWREVTLREDLLREFCPQNALELERDLALLHRSKGGQGFVDAIARLQEFVGIGTVRHYPCGTACQGYVVPRPWNLKGGFLRLSTGEWLVPDLRMAPIGGIFLSGASHGTERLRVVDVGAGTEDTEYTQPVDGCAVLATGKPPVVYREAVAKHGARCVITEFMPAQDARIGRTPEEMPDTVNYTSFGSESQGEGFGFNVSHRTFKHLQDMVGKEVIEVDAFFDIDAGTGDLQVLETHVGTPGARKPILLLAHLCHPRPGANDNASGATLLAELVRVLQSVPLEQEVIALWMPEFYGTIAWFADQKPDLACAINIDMVGEDQTKTGSTLEVTATPWSLPSFIADLMAVNLTTHDFRLTLTGFTWGSDHAILNDASVHVPALSLTQWPDRYYHSSDDTPDKSSVQSFEWIGRGVLDTLADLITGIPDERAAVVAARIREQGLTDSVRYSDPLIRDWVARRTRAALLALQETTDTPVVRAELAAAGTTSPMPEFQPRVPAIGPIEEVWMTPDDLQWNDRLIRDFPCWYHLKAEVVNFIQLGVEREDALKLATAEFDAPAAAVHAARHYLDLLIAKGYLLP</sequence>
<feature type="domain" description="Peptidase M28" evidence="2">
    <location>
        <begin position="309"/>
        <end position="479"/>
    </location>
</feature>
<dbReference type="InterPro" id="IPR007484">
    <property type="entry name" value="Peptidase_M28"/>
</dbReference>
<evidence type="ECO:0000313" key="4">
    <source>
        <dbReference type="Proteomes" id="UP000266260"/>
    </source>
</evidence>
<feature type="compositionally biased region" description="Low complexity" evidence="1">
    <location>
        <begin position="26"/>
        <end position="39"/>
    </location>
</feature>
<name>A0A398CYS9_9BACT</name>
<dbReference type="Proteomes" id="UP000266260">
    <property type="component" value="Unassembled WGS sequence"/>
</dbReference>
<dbReference type="Pfam" id="PF04389">
    <property type="entry name" value="Peptidase_M28"/>
    <property type="match status" value="1"/>
</dbReference>
<organism evidence="3 4">
    <name type="scientific">Candidatus Cryosericum odellii</name>
    <dbReference type="NCBI Taxonomy" id="2290917"/>
    <lineage>
        <taxon>Bacteria</taxon>
        <taxon>Pseudomonadati</taxon>
        <taxon>Caldisericota/Cryosericota group</taxon>
        <taxon>Candidatus Cryosericota</taxon>
        <taxon>Candidatus Cryosericia</taxon>
        <taxon>Candidatus Cryosericales</taxon>
        <taxon>Candidatus Cryosericaceae</taxon>
        <taxon>Candidatus Cryosericum</taxon>
    </lineage>
</organism>
<evidence type="ECO:0000313" key="3">
    <source>
        <dbReference type="EMBL" id="RIE07683.1"/>
    </source>
</evidence>
<comment type="caution">
    <text evidence="3">The sequence shown here is derived from an EMBL/GenBank/DDBJ whole genome shotgun (WGS) entry which is preliminary data.</text>
</comment>
<dbReference type="EMBL" id="QXIT01000093">
    <property type="protein sequence ID" value="RIE07683.1"/>
    <property type="molecule type" value="Genomic_DNA"/>
</dbReference>
<feature type="compositionally biased region" description="Basic residues" evidence="1">
    <location>
        <begin position="40"/>
        <end position="54"/>
    </location>
</feature>